<organism evidence="17 18">
    <name type="scientific">Branchiostoma belcheri</name>
    <name type="common">Amphioxus</name>
    <dbReference type="NCBI Taxonomy" id="7741"/>
    <lineage>
        <taxon>Eukaryota</taxon>
        <taxon>Metazoa</taxon>
        <taxon>Chordata</taxon>
        <taxon>Cephalochordata</taxon>
        <taxon>Leptocardii</taxon>
        <taxon>Amphioxiformes</taxon>
        <taxon>Branchiostomatidae</taxon>
        <taxon>Branchiostoma</taxon>
    </lineage>
</organism>
<evidence type="ECO:0000256" key="13">
    <source>
        <dbReference type="SAM" id="Phobius"/>
    </source>
</evidence>
<feature type="compositionally biased region" description="Gly residues" evidence="12">
    <location>
        <begin position="29"/>
        <end position="41"/>
    </location>
</feature>
<accession>A0A6P5A1M9</accession>
<feature type="compositionally biased region" description="Low complexity" evidence="12">
    <location>
        <begin position="17"/>
        <end position="28"/>
    </location>
</feature>
<evidence type="ECO:0000256" key="9">
    <source>
        <dbReference type="ARBA" id="ARBA00023170"/>
    </source>
</evidence>
<dbReference type="FunFam" id="1.20.1070.10:FF:000058">
    <property type="entry name" value="Adhesion G protein-coupled receptor F5"/>
    <property type="match status" value="1"/>
</dbReference>
<keyword evidence="17" id="KW-1185">Reference proteome</keyword>
<evidence type="ECO:0000256" key="11">
    <source>
        <dbReference type="ARBA" id="ARBA00023224"/>
    </source>
</evidence>
<dbReference type="Gene3D" id="2.60.220.50">
    <property type="match status" value="1"/>
</dbReference>
<dbReference type="Pfam" id="PF00002">
    <property type="entry name" value="7tm_2"/>
    <property type="match status" value="1"/>
</dbReference>
<evidence type="ECO:0000256" key="7">
    <source>
        <dbReference type="ARBA" id="ARBA00023136"/>
    </source>
</evidence>
<dbReference type="SUPFAM" id="SSF111418">
    <property type="entry name" value="Hormone receptor domain"/>
    <property type="match status" value="1"/>
</dbReference>
<dbReference type="RefSeq" id="XP_019647185.1">
    <property type="nucleotide sequence ID" value="XM_019791626.1"/>
</dbReference>
<dbReference type="GeneID" id="109487621"/>
<feature type="domain" description="G-protein coupled receptors family 2 profile 1" evidence="15">
    <location>
        <begin position="114"/>
        <end position="156"/>
    </location>
</feature>
<dbReference type="SUPFAM" id="SSF81321">
    <property type="entry name" value="Family A G protein-coupled receptor-like"/>
    <property type="match status" value="1"/>
</dbReference>
<feature type="domain" description="G-protein coupled receptors family 2 profile 2" evidence="16">
    <location>
        <begin position="504"/>
        <end position="743"/>
    </location>
</feature>
<keyword evidence="11" id="KW-0807">Transducer</keyword>
<dbReference type="Gene3D" id="4.10.1240.10">
    <property type="entry name" value="GPCR, family 2, extracellular hormone receptor domain"/>
    <property type="match status" value="1"/>
</dbReference>
<evidence type="ECO:0000256" key="3">
    <source>
        <dbReference type="ARBA" id="ARBA00022692"/>
    </source>
</evidence>
<evidence type="ECO:0000313" key="18">
    <source>
        <dbReference type="RefSeq" id="XP_019647185.1"/>
    </source>
</evidence>
<feature type="compositionally biased region" description="Low complexity" evidence="12">
    <location>
        <begin position="42"/>
        <end position="58"/>
    </location>
</feature>
<evidence type="ECO:0000256" key="8">
    <source>
        <dbReference type="ARBA" id="ARBA00023157"/>
    </source>
</evidence>
<feature type="transmembrane region" description="Helical" evidence="13">
    <location>
        <begin position="608"/>
        <end position="628"/>
    </location>
</feature>
<keyword evidence="8" id="KW-1015">Disulfide bond</keyword>
<evidence type="ECO:0000256" key="2">
    <source>
        <dbReference type="ARBA" id="ARBA00007343"/>
    </source>
</evidence>
<evidence type="ECO:0000259" key="16">
    <source>
        <dbReference type="PROSITE" id="PS50261"/>
    </source>
</evidence>
<dbReference type="PROSITE" id="PS50261">
    <property type="entry name" value="G_PROTEIN_RECEP_F2_4"/>
    <property type="match status" value="1"/>
</dbReference>
<dbReference type="InterPro" id="IPR000203">
    <property type="entry name" value="GPS"/>
</dbReference>
<feature type="region of interest" description="Disordered" evidence="12">
    <location>
        <begin position="1"/>
        <end position="118"/>
    </location>
</feature>
<evidence type="ECO:0000256" key="6">
    <source>
        <dbReference type="ARBA" id="ARBA00023040"/>
    </source>
</evidence>
<feature type="transmembrane region" description="Helical" evidence="13">
    <location>
        <begin position="719"/>
        <end position="741"/>
    </location>
</feature>
<dbReference type="GO" id="GO:0005886">
    <property type="term" value="C:plasma membrane"/>
    <property type="evidence" value="ECO:0007669"/>
    <property type="project" value="TreeGrafter"/>
</dbReference>
<comment type="similarity">
    <text evidence="2">Belongs to the G-protein coupled receptor 2 family. Adhesion G-protein coupled receptor (ADGR) subfamily.</text>
</comment>
<feature type="domain" description="GAIN-B" evidence="14">
    <location>
        <begin position="330"/>
        <end position="495"/>
    </location>
</feature>
<reference evidence="18" key="1">
    <citation type="submission" date="2025-08" db="UniProtKB">
        <authorList>
            <consortium name="RefSeq"/>
        </authorList>
    </citation>
    <scope>IDENTIFICATION</scope>
    <source>
        <tissue evidence="18">Gonad</tissue>
    </source>
</reference>
<dbReference type="SMART" id="SM00303">
    <property type="entry name" value="GPS"/>
    <property type="match status" value="1"/>
</dbReference>
<dbReference type="GO" id="GO:0004930">
    <property type="term" value="F:G protein-coupled receptor activity"/>
    <property type="evidence" value="ECO:0007669"/>
    <property type="project" value="UniProtKB-KW"/>
</dbReference>
<dbReference type="PRINTS" id="PR00249">
    <property type="entry name" value="GPCRSECRETIN"/>
</dbReference>
<protein>
    <submittedName>
        <fullName evidence="18">Adhesion G protein-coupled receptor L2-like</fullName>
    </submittedName>
</protein>
<feature type="transmembrane region" description="Helical" evidence="13">
    <location>
        <begin position="570"/>
        <end position="587"/>
    </location>
</feature>
<dbReference type="Proteomes" id="UP000515135">
    <property type="component" value="Unplaced"/>
</dbReference>
<evidence type="ECO:0000256" key="5">
    <source>
        <dbReference type="ARBA" id="ARBA00022989"/>
    </source>
</evidence>
<dbReference type="InterPro" id="IPR046338">
    <property type="entry name" value="GAIN_dom_sf"/>
</dbReference>
<feature type="transmembrane region" description="Helical" evidence="13">
    <location>
        <begin position="648"/>
        <end position="670"/>
    </location>
</feature>
<dbReference type="AlphaFoldDB" id="A0A6P5A1M9"/>
<evidence type="ECO:0000256" key="10">
    <source>
        <dbReference type="ARBA" id="ARBA00023180"/>
    </source>
</evidence>
<evidence type="ECO:0000256" key="12">
    <source>
        <dbReference type="SAM" id="MobiDB-lite"/>
    </source>
</evidence>
<evidence type="ECO:0000256" key="4">
    <source>
        <dbReference type="ARBA" id="ARBA00022729"/>
    </source>
</evidence>
<evidence type="ECO:0000256" key="1">
    <source>
        <dbReference type="ARBA" id="ARBA00004141"/>
    </source>
</evidence>
<keyword evidence="6" id="KW-0297">G-protein coupled receptor</keyword>
<dbReference type="InterPro" id="IPR036445">
    <property type="entry name" value="GPCR_2_extracell_dom_sf"/>
</dbReference>
<dbReference type="PROSITE" id="PS50221">
    <property type="entry name" value="GAIN_B"/>
    <property type="match status" value="1"/>
</dbReference>
<dbReference type="PANTHER" id="PTHR12011:SF347">
    <property type="entry name" value="FI21270P1-RELATED"/>
    <property type="match status" value="1"/>
</dbReference>
<feature type="transmembrane region" description="Helical" evidence="13">
    <location>
        <begin position="691"/>
        <end position="713"/>
    </location>
</feature>
<dbReference type="PROSITE" id="PS50227">
    <property type="entry name" value="G_PROTEIN_RECEP_F2_3"/>
    <property type="match status" value="1"/>
</dbReference>
<dbReference type="CDD" id="cd15040">
    <property type="entry name" value="7tmB2_Adhesion"/>
    <property type="match status" value="1"/>
</dbReference>
<dbReference type="InterPro" id="IPR001879">
    <property type="entry name" value="GPCR_2_extracellular_dom"/>
</dbReference>
<dbReference type="GO" id="GO:0007166">
    <property type="term" value="P:cell surface receptor signaling pathway"/>
    <property type="evidence" value="ECO:0007669"/>
    <property type="project" value="InterPro"/>
</dbReference>
<keyword evidence="5 13" id="KW-1133">Transmembrane helix</keyword>
<evidence type="ECO:0000259" key="14">
    <source>
        <dbReference type="PROSITE" id="PS50221"/>
    </source>
</evidence>
<evidence type="ECO:0000259" key="15">
    <source>
        <dbReference type="PROSITE" id="PS50227"/>
    </source>
</evidence>
<name>A0A6P5A1M9_BRABE</name>
<dbReference type="KEGG" id="bbel:109487621"/>
<dbReference type="Pfam" id="PF01825">
    <property type="entry name" value="GPS"/>
    <property type="match status" value="1"/>
</dbReference>
<sequence length="798" mass="86320">MGRGPGQATVGTNVPRAGSGSNQSSASSSGGGSQSSGGGGSSSSSSSSGGSSNGSSSAAGGGPPVTGSWSTPGRESSPPTGPFGPTPANGSPVPLAGLPLPVQFGQGNSRASPCPEQESRFGFPWPETPPGDAIYVDCLNGYEGQIGRYCRPSGRWSRVADNCVSEDLKQVDNDLADGPRGIGPAIEVASRLRRSLDPDRILYDGEVQVARKAVRKLCDWDPLGFKDTGVEDAADFVWLYIGAVGRLLHKNTKDLWDNIRNADQVNETLTPLVSEDEDDAEDDTAFDPVISLVLKTEEFGGKVAKFLNSSIMDLLKTNETSIDFEAKKVDISNFSGLYYPPSAGGADFTGCADTTANGSSAIFYLPSSALEKGNDQSAEVVNILFRDVPFLLEGENQTSVFSNGTVGSVVISSSVYPPIKKRFTEAIKIKFLHEEIPADMYSRRCVFVNDDGDVTEENQWSAEGCEVEESTDTCTICSCNHLTNFAILMQPVDLELTDDQQGALWYITLVGSSVSLLSLATTIFLLLFFGCWKTERSFLLMNLVLALMAAQVTFLAGINATNNQTTCRAVAILIHYFFLASFFWMMAHGIQLFFKVKSVFSATRDRRVEFFLFGWINPGAIVIVTSGVKPDGYEIEKYCWLSTDDGMVYAFIGPVLFIVVVNFFILFFVIKTFMSIKANCKKSDIQKTKAGIRACAVLMPLLGVTWLVGVIAVDQTTVPFQYIFAAVNSAQGLFIFIFHGIQNEDVKESFRRYRSRAKVSSLRTDSSHSALNAKLIGKNNLTNLTTMPSPKSQHVTIK</sequence>
<evidence type="ECO:0000313" key="17">
    <source>
        <dbReference type="Proteomes" id="UP000515135"/>
    </source>
</evidence>
<dbReference type="Gene3D" id="1.20.1070.10">
    <property type="entry name" value="Rhodopsin 7-helix transmembrane proteins"/>
    <property type="match status" value="1"/>
</dbReference>
<feature type="transmembrane region" description="Helical" evidence="13">
    <location>
        <begin position="503"/>
        <end position="527"/>
    </location>
</feature>
<dbReference type="InterPro" id="IPR057244">
    <property type="entry name" value="GAIN_B"/>
</dbReference>
<dbReference type="PANTHER" id="PTHR12011">
    <property type="entry name" value="ADHESION G-PROTEIN COUPLED RECEPTOR"/>
    <property type="match status" value="1"/>
</dbReference>
<keyword evidence="4" id="KW-0732">Signal</keyword>
<keyword evidence="9" id="KW-0675">Receptor</keyword>
<feature type="transmembrane region" description="Helical" evidence="13">
    <location>
        <begin position="539"/>
        <end position="558"/>
    </location>
</feature>
<keyword evidence="10" id="KW-0325">Glycoprotein</keyword>
<proteinExistence type="inferred from homology"/>
<dbReference type="InterPro" id="IPR000832">
    <property type="entry name" value="GPCR_2_secretin-like"/>
</dbReference>
<comment type="subcellular location">
    <subcellularLocation>
        <location evidence="1">Membrane</location>
        <topology evidence="1">Multi-pass membrane protein</topology>
    </subcellularLocation>
</comment>
<gene>
    <name evidence="18" type="primary">LOC109487621</name>
</gene>
<dbReference type="InterPro" id="IPR017981">
    <property type="entry name" value="GPCR_2-like_7TM"/>
</dbReference>
<keyword evidence="3 13" id="KW-0812">Transmembrane</keyword>
<dbReference type="OrthoDB" id="347083at2759"/>
<keyword evidence="7 13" id="KW-0472">Membrane</keyword>